<reference evidence="3 4" key="1">
    <citation type="journal article" date="2020" name="FEMS Microbiol. Ecol.">
        <title>Temporal dynamics of bacterial communities during seed development and maturation.</title>
        <authorList>
            <person name="Chesneau G."/>
            <person name="Torres-Cortes G."/>
            <person name="Briand M."/>
            <person name="Darrasse A."/>
            <person name="Preveaux A."/>
            <person name="Marais C."/>
            <person name="Jacques M.A."/>
            <person name="Shade A."/>
            <person name="Barret M."/>
        </authorList>
    </citation>
    <scope>NUCLEOTIDE SEQUENCE [LARGE SCALE GENOMIC DNA]</scope>
    <source>
        <strain evidence="3 4">CFBP13723</strain>
    </source>
</reference>
<gene>
    <name evidence="3" type="ORF">IFT62_10060</name>
</gene>
<dbReference type="RefSeq" id="WP_191944077.1">
    <property type="nucleotide sequence ID" value="NZ_JACYNP010000004.1"/>
</dbReference>
<dbReference type="Pfam" id="PF00795">
    <property type="entry name" value="CN_hydrolase"/>
    <property type="match status" value="1"/>
</dbReference>
<dbReference type="PANTHER" id="PTHR43674:SF2">
    <property type="entry name" value="BETA-UREIDOPROPIONASE"/>
    <property type="match status" value="1"/>
</dbReference>
<dbReference type="Gene3D" id="3.60.110.10">
    <property type="entry name" value="Carbon-nitrogen hydrolase"/>
    <property type="match status" value="1"/>
</dbReference>
<organism evidence="3 4">
    <name type="scientific">Pseudomonas lutea</name>
    <dbReference type="NCBI Taxonomy" id="243924"/>
    <lineage>
        <taxon>Bacteria</taxon>
        <taxon>Pseudomonadati</taxon>
        <taxon>Pseudomonadota</taxon>
        <taxon>Gammaproteobacteria</taxon>
        <taxon>Pseudomonadales</taxon>
        <taxon>Pseudomonadaceae</taxon>
        <taxon>Pseudomonas</taxon>
    </lineage>
</organism>
<comment type="caution">
    <text evidence="3">The sequence shown here is derived from an EMBL/GenBank/DDBJ whole genome shotgun (WGS) entry which is preliminary data.</text>
</comment>
<dbReference type="InterPro" id="IPR003010">
    <property type="entry name" value="C-N_Hydrolase"/>
</dbReference>
<evidence type="ECO:0000256" key="1">
    <source>
        <dbReference type="ARBA" id="ARBA00022801"/>
    </source>
</evidence>
<protein>
    <submittedName>
        <fullName evidence="3">Carbon-nitrogen hydrolase family protein</fullName>
    </submittedName>
</protein>
<dbReference type="GO" id="GO:0016787">
    <property type="term" value="F:hydrolase activity"/>
    <property type="evidence" value="ECO:0007669"/>
    <property type="project" value="UniProtKB-KW"/>
</dbReference>
<sequence length="272" mass="28342">MTDLDLCAAQYCSVAGDLNVNLDRHAQLMRLAAHHGVKFLLFPELSLTGYEPSLASELALSADSQLLQPLRDLAKQSGMTTVVGVPLRQAGAEAVFIGALVFGADGSQITYTKQYLHPGEEVVFSPGQGGPLLAVSGEKIALSVCADFSHASHAEAAAQAGAGIYAASVLISNNGYAHDSGLLQGYAQQHAFGVLMANHGGPSGGWACAGRSAFWSPDGEHIVSATGTGDCLVIARRRQGVWEGEVLQTLKSAHGINRATEVVSLISPSHHC</sequence>
<evidence type="ECO:0000313" key="4">
    <source>
        <dbReference type="Proteomes" id="UP000625247"/>
    </source>
</evidence>
<dbReference type="InterPro" id="IPR036526">
    <property type="entry name" value="C-N_Hydrolase_sf"/>
</dbReference>
<dbReference type="PROSITE" id="PS50263">
    <property type="entry name" value="CN_HYDROLASE"/>
    <property type="match status" value="1"/>
</dbReference>
<dbReference type="InterPro" id="IPR050345">
    <property type="entry name" value="Aliph_Amidase/BUP"/>
</dbReference>
<feature type="domain" description="CN hydrolase" evidence="2">
    <location>
        <begin position="4"/>
        <end position="239"/>
    </location>
</feature>
<keyword evidence="4" id="KW-1185">Reference proteome</keyword>
<keyword evidence="1 3" id="KW-0378">Hydrolase</keyword>
<proteinExistence type="predicted"/>
<dbReference type="Proteomes" id="UP000625247">
    <property type="component" value="Unassembled WGS sequence"/>
</dbReference>
<dbReference type="PANTHER" id="PTHR43674">
    <property type="entry name" value="NITRILASE C965.09-RELATED"/>
    <property type="match status" value="1"/>
</dbReference>
<dbReference type="SUPFAM" id="SSF56317">
    <property type="entry name" value="Carbon-nitrogen hydrolase"/>
    <property type="match status" value="1"/>
</dbReference>
<evidence type="ECO:0000313" key="3">
    <source>
        <dbReference type="EMBL" id="MBD8121556.1"/>
    </source>
</evidence>
<name>A0ABR9A671_9PSED</name>
<accession>A0ABR9A671</accession>
<dbReference type="CDD" id="cd07197">
    <property type="entry name" value="nitrilase"/>
    <property type="match status" value="1"/>
</dbReference>
<dbReference type="EMBL" id="JACYNP010000004">
    <property type="protein sequence ID" value="MBD8121556.1"/>
    <property type="molecule type" value="Genomic_DNA"/>
</dbReference>
<evidence type="ECO:0000259" key="2">
    <source>
        <dbReference type="PROSITE" id="PS50263"/>
    </source>
</evidence>